<proteinExistence type="predicted"/>
<name>F3QUP5_9BACT</name>
<protein>
    <submittedName>
        <fullName evidence="1">Uncharacterized protein</fullName>
    </submittedName>
</protein>
<gene>
    <name evidence="1" type="ORF">HMPREF9442_01918</name>
</gene>
<organism evidence="1 2">
    <name type="scientific">Paraprevotella xylaniphila YIT 11841</name>
    <dbReference type="NCBI Taxonomy" id="762982"/>
    <lineage>
        <taxon>Bacteria</taxon>
        <taxon>Pseudomonadati</taxon>
        <taxon>Bacteroidota</taxon>
        <taxon>Bacteroidia</taxon>
        <taxon>Bacteroidales</taxon>
        <taxon>Prevotellaceae</taxon>
        <taxon>Paraprevotella</taxon>
    </lineage>
</organism>
<keyword evidence="2" id="KW-1185">Reference proteome</keyword>
<dbReference type="STRING" id="762982.HMPREF9442_01918"/>
<evidence type="ECO:0000313" key="1">
    <source>
        <dbReference type="EMBL" id="EGG53707.1"/>
    </source>
</evidence>
<comment type="caution">
    <text evidence="1">The sequence shown here is derived from an EMBL/GenBank/DDBJ whole genome shotgun (WGS) entry which is preliminary data.</text>
</comment>
<reference evidence="1 2" key="1">
    <citation type="submission" date="2011-02" db="EMBL/GenBank/DDBJ databases">
        <authorList>
            <person name="Weinstock G."/>
            <person name="Sodergren E."/>
            <person name="Clifton S."/>
            <person name="Fulton L."/>
            <person name="Fulton B."/>
            <person name="Courtney L."/>
            <person name="Fronick C."/>
            <person name="Harrison M."/>
            <person name="Strong C."/>
            <person name="Farmer C."/>
            <person name="Delahaunty K."/>
            <person name="Markovic C."/>
            <person name="Hall O."/>
            <person name="Minx P."/>
            <person name="Tomlinson C."/>
            <person name="Mitreva M."/>
            <person name="Hou S."/>
            <person name="Chen J."/>
            <person name="Wollam A."/>
            <person name="Pepin K.H."/>
            <person name="Johnson M."/>
            <person name="Bhonagiri V."/>
            <person name="Zhang X."/>
            <person name="Suruliraj S."/>
            <person name="Warren W."/>
            <person name="Chinwalla A."/>
            <person name="Mardis E.R."/>
            <person name="Wilson R.K."/>
        </authorList>
    </citation>
    <scope>NUCLEOTIDE SEQUENCE [LARGE SCALE GENOMIC DNA]</scope>
    <source>
        <strain evidence="1 2">YIT 11841</strain>
    </source>
</reference>
<sequence length="58" mass="6946">MFKVCQNGRLLLFLGAKRTGKRLFWEEKMLQNGFLYGFYAVFQRKYLRFSAPNEKSFA</sequence>
<dbReference type="HOGENOM" id="CLU_2975220_0_0_10"/>
<dbReference type="AlphaFoldDB" id="F3QUP5"/>
<evidence type="ECO:0000313" key="2">
    <source>
        <dbReference type="Proteomes" id="UP000005546"/>
    </source>
</evidence>
<dbReference type="Proteomes" id="UP000005546">
    <property type="component" value="Unassembled WGS sequence"/>
</dbReference>
<accession>F3QUP5</accession>
<dbReference type="EMBL" id="AFBR01000053">
    <property type="protein sequence ID" value="EGG53707.1"/>
    <property type="molecule type" value="Genomic_DNA"/>
</dbReference>